<sequence length="159" mass="17442">MNELSFNHVRLILLPNRQHDAYMHEDACSWEHSNKKLHHWIYNRTCTGRLSPLKNLPSSISFVIEPRLLRLRVDVGILLIGRALSRKSANGFGLVSFSGCDSERRGSGLGILSLVPESSETDRICSGLGRSLNFSAGFFSSVATVNAVCCCCVSASAET</sequence>
<proteinExistence type="predicted"/>
<reference evidence="2" key="1">
    <citation type="submission" date="2014-03" db="EMBL/GenBank/DDBJ databases">
        <authorList>
            <person name="Aksoy S."/>
            <person name="Warren W."/>
            <person name="Wilson R.K."/>
        </authorList>
    </citation>
    <scope>NUCLEOTIDE SEQUENCE [LARGE SCALE GENOMIC DNA]</scope>
    <source>
        <strain evidence="2">IAEA</strain>
    </source>
</reference>
<dbReference type="AlphaFoldDB" id="A0A1A9WU61"/>
<organism evidence="1 2">
    <name type="scientific">Glossina brevipalpis</name>
    <dbReference type="NCBI Taxonomy" id="37001"/>
    <lineage>
        <taxon>Eukaryota</taxon>
        <taxon>Metazoa</taxon>
        <taxon>Ecdysozoa</taxon>
        <taxon>Arthropoda</taxon>
        <taxon>Hexapoda</taxon>
        <taxon>Insecta</taxon>
        <taxon>Pterygota</taxon>
        <taxon>Neoptera</taxon>
        <taxon>Endopterygota</taxon>
        <taxon>Diptera</taxon>
        <taxon>Brachycera</taxon>
        <taxon>Muscomorpha</taxon>
        <taxon>Hippoboscoidea</taxon>
        <taxon>Glossinidae</taxon>
        <taxon>Glossina</taxon>
    </lineage>
</organism>
<keyword evidence="2" id="KW-1185">Reference proteome</keyword>
<accession>A0A1A9WU61</accession>
<protein>
    <submittedName>
        <fullName evidence="1">Uncharacterized protein</fullName>
    </submittedName>
</protein>
<evidence type="ECO:0000313" key="1">
    <source>
        <dbReference type="EnsemblMetazoa" id="GBRI032153-PA"/>
    </source>
</evidence>
<evidence type="ECO:0000313" key="2">
    <source>
        <dbReference type="Proteomes" id="UP000091820"/>
    </source>
</evidence>
<dbReference type="VEuPathDB" id="VectorBase:GBRI032153"/>
<name>A0A1A9WU61_9MUSC</name>
<dbReference type="Proteomes" id="UP000091820">
    <property type="component" value="Unassembled WGS sequence"/>
</dbReference>
<reference evidence="1" key="2">
    <citation type="submission" date="2020-05" db="UniProtKB">
        <authorList>
            <consortium name="EnsemblMetazoa"/>
        </authorList>
    </citation>
    <scope>IDENTIFICATION</scope>
    <source>
        <strain evidence="1">IAEA</strain>
    </source>
</reference>
<dbReference type="EnsemblMetazoa" id="GBRI032153-RA">
    <property type="protein sequence ID" value="GBRI032153-PA"/>
    <property type="gene ID" value="GBRI032153"/>
</dbReference>